<evidence type="ECO:0000259" key="5">
    <source>
        <dbReference type="SMART" id="SM00849"/>
    </source>
</evidence>
<reference evidence="6" key="2">
    <citation type="submission" date="2020-09" db="EMBL/GenBank/DDBJ databases">
        <authorList>
            <person name="Sun Q."/>
            <person name="Zhou Y."/>
        </authorList>
    </citation>
    <scope>NUCLEOTIDE SEQUENCE</scope>
    <source>
        <strain evidence="6">CGMCC 1.6293</strain>
    </source>
</reference>
<evidence type="ECO:0000256" key="1">
    <source>
        <dbReference type="ARBA" id="ARBA00007749"/>
    </source>
</evidence>
<evidence type="ECO:0000313" key="7">
    <source>
        <dbReference type="Proteomes" id="UP000649829"/>
    </source>
</evidence>
<dbReference type="PANTHER" id="PTHR42978:SF6">
    <property type="entry name" value="QUORUM-QUENCHING LACTONASE YTNP-RELATED"/>
    <property type="match status" value="1"/>
</dbReference>
<evidence type="ECO:0000313" key="6">
    <source>
        <dbReference type="EMBL" id="GGL89709.1"/>
    </source>
</evidence>
<dbReference type="GO" id="GO:0046872">
    <property type="term" value="F:metal ion binding"/>
    <property type="evidence" value="ECO:0007669"/>
    <property type="project" value="UniProtKB-KW"/>
</dbReference>
<feature type="domain" description="Metallo-beta-lactamase" evidence="5">
    <location>
        <begin position="63"/>
        <end position="267"/>
    </location>
</feature>
<proteinExistence type="inferred from homology"/>
<reference evidence="6" key="1">
    <citation type="journal article" date="2014" name="Int. J. Syst. Evol. Microbiol.">
        <title>Complete genome sequence of Corynebacterium casei LMG S-19264T (=DSM 44701T), isolated from a smear-ripened cheese.</title>
        <authorList>
            <consortium name="US DOE Joint Genome Institute (JGI-PGF)"/>
            <person name="Walter F."/>
            <person name="Albersmeier A."/>
            <person name="Kalinowski J."/>
            <person name="Ruckert C."/>
        </authorList>
    </citation>
    <scope>NUCLEOTIDE SEQUENCE</scope>
    <source>
        <strain evidence="6">CGMCC 1.6293</strain>
    </source>
</reference>
<dbReference type="InterPro" id="IPR036866">
    <property type="entry name" value="RibonucZ/Hydroxyglut_hydro"/>
</dbReference>
<dbReference type="AlphaFoldDB" id="A0A917WCF2"/>
<dbReference type="InterPro" id="IPR051013">
    <property type="entry name" value="MBL_superfamily_lactonases"/>
</dbReference>
<name>A0A917WCF2_9RHOB</name>
<dbReference type="SMART" id="SM00849">
    <property type="entry name" value="Lactamase_B"/>
    <property type="match status" value="1"/>
</dbReference>
<dbReference type="Pfam" id="PF00753">
    <property type="entry name" value="Lactamase_B"/>
    <property type="match status" value="1"/>
</dbReference>
<organism evidence="6 7">
    <name type="scientific">Pseudooceanicola nanhaiensis</name>
    <dbReference type="NCBI Taxonomy" id="375761"/>
    <lineage>
        <taxon>Bacteria</taxon>
        <taxon>Pseudomonadati</taxon>
        <taxon>Pseudomonadota</taxon>
        <taxon>Alphaproteobacteria</taxon>
        <taxon>Rhodobacterales</taxon>
        <taxon>Paracoccaceae</taxon>
        <taxon>Pseudooceanicola</taxon>
    </lineage>
</organism>
<comment type="caution">
    <text evidence="6">The sequence shown here is derived from an EMBL/GenBank/DDBJ whole genome shotgun (WGS) entry which is preliminary data.</text>
</comment>
<accession>A0A917WCF2</accession>
<protein>
    <submittedName>
        <fullName evidence="6">MBL fold metallo-hydrolase</fullName>
    </submittedName>
</protein>
<dbReference type="PANTHER" id="PTHR42978">
    <property type="entry name" value="QUORUM-QUENCHING LACTONASE YTNP-RELATED-RELATED"/>
    <property type="match status" value="1"/>
</dbReference>
<sequence>MPDPVAQPASAYHHRVGDMLVTALNDGFALRPLAGGFIRNASLDEMNAALEAARMAPDVLPITFTPVMVRTGDEVILIDAGFADTGSPTTGFLHRGLAACGVAPEDVTTVLVTHFHGDHINGLVNKAGDPVFPKARVRVPAPEWAFWTDPDHRAAAPEAMQGAFDGVERVFSALGDAVDHYQWGDEVAPGIIAIDARGHTPGHTAFEVRSGDEVMIFISDTTNHPALFMAHPEWQAAFDMDPDRAVETRMNLLGRIADEGVKYAGYHVPFPAVGHLVREGDGFRHVPLQWMAQV</sequence>
<keyword evidence="2" id="KW-0479">Metal-binding</keyword>
<keyword evidence="7" id="KW-1185">Reference proteome</keyword>
<dbReference type="SUPFAM" id="SSF56281">
    <property type="entry name" value="Metallo-hydrolase/oxidoreductase"/>
    <property type="match status" value="1"/>
</dbReference>
<dbReference type="CDD" id="cd07720">
    <property type="entry name" value="OPHC2-like_MBL-fold"/>
    <property type="match status" value="1"/>
</dbReference>
<dbReference type="Gene3D" id="3.60.15.10">
    <property type="entry name" value="Ribonuclease Z/Hydroxyacylglutathione hydrolase-like"/>
    <property type="match status" value="1"/>
</dbReference>
<dbReference type="Proteomes" id="UP000649829">
    <property type="component" value="Unassembled WGS sequence"/>
</dbReference>
<dbReference type="EMBL" id="BMLF01000001">
    <property type="protein sequence ID" value="GGL89709.1"/>
    <property type="molecule type" value="Genomic_DNA"/>
</dbReference>
<dbReference type="RefSeq" id="WP_051630304.1">
    <property type="nucleotide sequence ID" value="NZ_BMLF01000001.1"/>
</dbReference>
<keyword evidence="4" id="KW-0862">Zinc</keyword>
<evidence type="ECO:0000256" key="4">
    <source>
        <dbReference type="ARBA" id="ARBA00022833"/>
    </source>
</evidence>
<dbReference type="GO" id="GO:0016787">
    <property type="term" value="F:hydrolase activity"/>
    <property type="evidence" value="ECO:0007669"/>
    <property type="project" value="UniProtKB-KW"/>
</dbReference>
<evidence type="ECO:0000256" key="2">
    <source>
        <dbReference type="ARBA" id="ARBA00022723"/>
    </source>
</evidence>
<evidence type="ECO:0000256" key="3">
    <source>
        <dbReference type="ARBA" id="ARBA00022801"/>
    </source>
</evidence>
<dbReference type="InterPro" id="IPR001279">
    <property type="entry name" value="Metallo-B-lactamas"/>
</dbReference>
<gene>
    <name evidence="6" type="ORF">GCM10011534_09760</name>
</gene>
<keyword evidence="3" id="KW-0378">Hydrolase</keyword>
<comment type="similarity">
    <text evidence="1">Belongs to the metallo-beta-lactamase superfamily.</text>
</comment>